<evidence type="ECO:0000256" key="8">
    <source>
        <dbReference type="ARBA" id="ARBA00022741"/>
    </source>
</evidence>
<comment type="subcellular location">
    <subcellularLocation>
        <location evidence="1 11">Cell membrane</location>
        <topology evidence="1 11">Peripheral membrane protein</topology>
    </subcellularLocation>
    <subcellularLocation>
        <location evidence="11">Cytoplasm</location>
    </subcellularLocation>
    <text evidence="11">Cell membrane association requires GtfB.</text>
</comment>
<dbReference type="GO" id="GO:0000166">
    <property type="term" value="F:nucleotide binding"/>
    <property type="evidence" value="ECO:0007669"/>
    <property type="project" value="UniProtKB-KW"/>
</dbReference>
<feature type="binding site" evidence="11">
    <location>
        <begin position="404"/>
        <end position="407"/>
    </location>
    <ligand>
        <name>N-acetyl-D-glucosamine</name>
        <dbReference type="ChEBI" id="CHEBI:506227"/>
    </ligand>
</feature>
<dbReference type="RefSeq" id="WP_042902813.1">
    <property type="nucleotide sequence ID" value="NZ_JPGB01000006.1"/>
</dbReference>
<evidence type="ECO:0000313" key="14">
    <source>
        <dbReference type="Proteomes" id="UP000028098"/>
    </source>
</evidence>
<dbReference type="InterPro" id="IPR054396">
    <property type="entry name" value="GtfA_EBD"/>
</dbReference>
<dbReference type="InterPro" id="IPR014267">
    <property type="entry name" value="GtfA"/>
</dbReference>
<evidence type="ECO:0000256" key="1">
    <source>
        <dbReference type="ARBA" id="ARBA00004202"/>
    </source>
</evidence>
<evidence type="ECO:0000256" key="11">
    <source>
        <dbReference type="HAMAP-Rule" id="MF_01472"/>
    </source>
</evidence>
<dbReference type="NCBIfam" id="TIGR02918">
    <property type="entry name" value="accessory Sec system glycosyltransferase GtfA"/>
    <property type="match status" value="1"/>
</dbReference>
<dbReference type="Pfam" id="PF22145">
    <property type="entry name" value="GtfA_EBD"/>
    <property type="match status" value="1"/>
</dbReference>
<evidence type="ECO:0000313" key="13">
    <source>
        <dbReference type="EMBL" id="KEQ49485.1"/>
    </source>
</evidence>
<gene>
    <name evidence="11" type="primary">gtfA</name>
    <name evidence="13" type="ORF">SK143_1427</name>
</gene>
<dbReference type="FunFam" id="3.40.50.2000:FF:000196">
    <property type="entry name" value="UDP-N-acetylglucosamine--peptide N-acetylglucosaminyltransferase GtfA subunit"/>
    <property type="match status" value="1"/>
</dbReference>
<protein>
    <recommendedName>
        <fullName evidence="11">UDP-N-acetylglucosamine--peptide N-acetylglucosaminyltransferase GtfA subunit</fullName>
        <ecNumber evidence="11">2.4.1.-</ecNumber>
    </recommendedName>
    <alternativeName>
        <fullName evidence="11">Glycosyltransferase GtfA</fullName>
    </alternativeName>
</protein>
<keyword evidence="5 11" id="KW-0963">Cytoplasm</keyword>
<dbReference type="Proteomes" id="UP000028098">
    <property type="component" value="Unassembled WGS sequence"/>
</dbReference>
<comment type="catalytic activity">
    <reaction evidence="10 11">
        <text>L-seryl-[protein] + UDP-N-acetyl-alpha-D-glucosamine = 3-O-[N-acetyl-alpha-D-glucosaminyl]-L-seryl-[protein] + UDP + H(+)</text>
        <dbReference type="Rhea" id="RHEA:59872"/>
        <dbReference type="Rhea" id="RHEA-COMP:9863"/>
        <dbReference type="Rhea" id="RHEA-COMP:15471"/>
        <dbReference type="ChEBI" id="CHEBI:15378"/>
        <dbReference type="ChEBI" id="CHEBI:29999"/>
        <dbReference type="ChEBI" id="CHEBI:57705"/>
        <dbReference type="ChEBI" id="CHEBI:58223"/>
        <dbReference type="ChEBI" id="CHEBI:143279"/>
    </reaction>
</comment>
<organism evidence="13 14">
    <name type="scientific">Streptococcus oralis</name>
    <dbReference type="NCBI Taxonomy" id="1303"/>
    <lineage>
        <taxon>Bacteria</taxon>
        <taxon>Bacillati</taxon>
        <taxon>Bacillota</taxon>
        <taxon>Bacilli</taxon>
        <taxon>Lactobacillales</taxon>
        <taxon>Streptococcaceae</taxon>
        <taxon>Streptococcus</taxon>
    </lineage>
</organism>
<name>A0A081R2R2_STROR</name>
<comment type="subunit">
    <text evidence="11">Forms a heterotetramer with 2 subunits each of GtfA and GtfB. Part of the accessory SecA2/SecY2 protein translocation apparatus.</text>
</comment>
<comment type="function">
    <text evidence="11">Required for polymorphic O-glycosylation of the serine-rich repeat protein in this bacteria. Catalyzes the first step in glycosylation by transferring N-acetylglucosamine from UDP-GlcNAc to serine residues in the substrate protein. Part of the accessory SecA2/SecY2 system specifically required to export serine-rich repeat cell wall proteins usually encoded upstream in the same operon.</text>
</comment>
<dbReference type="HAMAP" id="MF_01472">
    <property type="entry name" value="GtfA"/>
    <property type="match status" value="1"/>
</dbReference>
<keyword evidence="4 11" id="KW-1003">Cell membrane</keyword>
<dbReference type="PANTHER" id="PTHR12526:SF629">
    <property type="entry name" value="TEICHURONIC ACID BIOSYNTHESIS GLYCOSYLTRANSFERASE TUAH-RELATED"/>
    <property type="match status" value="1"/>
</dbReference>
<evidence type="ECO:0000256" key="7">
    <source>
        <dbReference type="ARBA" id="ARBA00022679"/>
    </source>
</evidence>
<dbReference type="GO" id="GO:0016757">
    <property type="term" value="F:glycosyltransferase activity"/>
    <property type="evidence" value="ECO:0007669"/>
    <property type="project" value="UniProtKB-UniRule"/>
</dbReference>
<dbReference type="EMBL" id="JPGB01000006">
    <property type="protein sequence ID" value="KEQ49485.1"/>
    <property type="molecule type" value="Genomic_DNA"/>
</dbReference>
<feature type="binding site" evidence="11">
    <location>
        <begin position="384"/>
        <end position="385"/>
    </location>
    <ligand>
        <name>UDP</name>
        <dbReference type="ChEBI" id="CHEBI:58223"/>
    </ligand>
</feature>
<comment type="caution">
    <text evidence="13">The sequence shown here is derived from an EMBL/GenBank/DDBJ whole genome shotgun (WGS) entry which is preliminary data.</text>
</comment>
<dbReference type="PANTHER" id="PTHR12526">
    <property type="entry name" value="GLYCOSYLTRANSFERASE"/>
    <property type="match status" value="1"/>
</dbReference>
<dbReference type="CDD" id="cd04949">
    <property type="entry name" value="GT4_GtfA-like"/>
    <property type="match status" value="1"/>
</dbReference>
<dbReference type="AlphaFoldDB" id="A0A081R2R2"/>
<dbReference type="GO" id="GO:0005737">
    <property type="term" value="C:cytoplasm"/>
    <property type="evidence" value="ECO:0007669"/>
    <property type="project" value="UniProtKB-SubCell"/>
</dbReference>
<comment type="pathway">
    <text evidence="2 11">Protein modification; protein glycosylation.</text>
</comment>
<feature type="domain" description="GtfA extended beta-sheet meander" evidence="12">
    <location>
        <begin position="95"/>
        <end position="191"/>
    </location>
</feature>
<proteinExistence type="inferred from homology"/>
<accession>A0A081R2R2</accession>
<evidence type="ECO:0000256" key="10">
    <source>
        <dbReference type="ARBA" id="ARBA00052053"/>
    </source>
</evidence>
<dbReference type="Gene3D" id="3.40.50.2000">
    <property type="entry name" value="Glycogen Phosphorylase B"/>
    <property type="match status" value="2"/>
</dbReference>
<dbReference type="GO" id="GO:0017122">
    <property type="term" value="C:protein N-acetylglucosaminyltransferase complex"/>
    <property type="evidence" value="ECO:0007669"/>
    <property type="project" value="UniProtKB-UniRule"/>
</dbReference>
<dbReference type="UniPathway" id="UPA00378"/>
<sequence>MTIYNINLGIGWASSGVEYAQAYRAGIFRSLDLASKFIFTDLILADNIQHLTANIGFADDQVIWLYNHFTDIRLAPTSVTVDEVLASFGGLESHREQDGKVLRVYFSDEDKFVTCYLVDSAKNLVQHAEYVFGGNLVRKDYFSYTRYCTEYFAPKDQVARLYQRSFFNEDGSTAYDILLTEGQEEVYRFKDRILYGKPALMRYFMQSLNLSKSDLVILDRETGIGQAVFDEAQKAHLAVVVHAEHYSENASNEDYLLWNNYYEYQFTNAEKVDCFIVSTDRQKEVLEGQFAQYSQHRPRIVTIPVGSIDQLTEPARERKPFSLITASRLAKEKHIDWLVKAVIQAHQVLPELTFDIYGSGGEESLLREIITAHQAENYIQLKGHADLAQIYPQYEVYLTASTSEGFGLTLMEAVGSGLPLIGFDVPYGNQTFIQDGQNGYLIPSSDDHVETAIKRSFAEKICQLYQENHLPAMRTASYELARGFLTDKVRDKWKKTIEEVLHDSTI</sequence>
<dbReference type="SUPFAM" id="SSF53756">
    <property type="entry name" value="UDP-Glycosyltransferase/glycogen phosphorylase"/>
    <property type="match status" value="1"/>
</dbReference>
<reference evidence="13 14" key="1">
    <citation type="submission" date="2014-05" db="EMBL/GenBank/DDBJ databases">
        <authorList>
            <person name="Daugherty S.C."/>
            <person name="Tallon L.J."/>
            <person name="Sadzewicz L."/>
            <person name="Kilian M."/>
            <person name="Tettelin H."/>
        </authorList>
    </citation>
    <scope>NUCLEOTIDE SEQUENCE [LARGE SCALE GENOMIC DNA]</scope>
    <source>
        <strain evidence="13 14">SK143</strain>
    </source>
</reference>
<keyword evidence="8 11" id="KW-0547">Nucleotide-binding</keyword>
<dbReference type="PATRIC" id="fig|1303.44.peg.1359"/>
<evidence type="ECO:0000256" key="6">
    <source>
        <dbReference type="ARBA" id="ARBA00022676"/>
    </source>
</evidence>
<evidence type="ECO:0000259" key="12">
    <source>
        <dbReference type="Pfam" id="PF22145"/>
    </source>
</evidence>
<keyword evidence="7 11" id="KW-0808">Transferase</keyword>
<dbReference type="GO" id="GO:0005886">
    <property type="term" value="C:plasma membrane"/>
    <property type="evidence" value="ECO:0007669"/>
    <property type="project" value="UniProtKB-SubCell"/>
</dbReference>
<evidence type="ECO:0000256" key="3">
    <source>
        <dbReference type="ARBA" id="ARBA00009481"/>
    </source>
</evidence>
<comment type="similarity">
    <text evidence="3 11">Belongs to the glycosyltransferase group 1 family. Glycosyltransferase 4 subfamily.</text>
</comment>
<dbReference type="Pfam" id="PF13692">
    <property type="entry name" value="Glyco_trans_1_4"/>
    <property type="match status" value="1"/>
</dbReference>
<feature type="binding site" evidence="11">
    <location>
        <begin position="16"/>
        <end position="19"/>
    </location>
    <ligand>
        <name>UDP</name>
        <dbReference type="ChEBI" id="CHEBI:58223"/>
    </ligand>
</feature>
<feature type="binding site" evidence="11">
    <location>
        <position position="242"/>
    </location>
    <ligand>
        <name>N-acetyl-D-glucosamine</name>
        <dbReference type="ChEBI" id="CHEBI:506227"/>
    </ligand>
</feature>
<dbReference type="EC" id="2.4.1.-" evidence="11"/>
<evidence type="ECO:0000256" key="4">
    <source>
        <dbReference type="ARBA" id="ARBA00022475"/>
    </source>
</evidence>
<evidence type="ECO:0000256" key="9">
    <source>
        <dbReference type="ARBA" id="ARBA00023136"/>
    </source>
</evidence>
<keyword evidence="9 11" id="KW-0472">Membrane</keyword>
<evidence type="ECO:0000256" key="2">
    <source>
        <dbReference type="ARBA" id="ARBA00004922"/>
    </source>
</evidence>
<evidence type="ECO:0000256" key="5">
    <source>
        <dbReference type="ARBA" id="ARBA00022490"/>
    </source>
</evidence>
<keyword evidence="6 11" id="KW-0328">Glycosyltransferase</keyword>
<dbReference type="FunFam" id="3.40.50.2000:FF:000209">
    <property type="entry name" value="UDP-N-acetylglucosamine--peptide N-acetylglucosaminyltransferase GtfA subunit"/>
    <property type="match status" value="1"/>
</dbReference>